<organism evidence="2 3">
    <name type="scientific">Bradyrhizobium uaiense</name>
    <dbReference type="NCBI Taxonomy" id="2594946"/>
    <lineage>
        <taxon>Bacteria</taxon>
        <taxon>Pseudomonadati</taxon>
        <taxon>Pseudomonadota</taxon>
        <taxon>Alphaproteobacteria</taxon>
        <taxon>Hyphomicrobiales</taxon>
        <taxon>Nitrobacteraceae</taxon>
        <taxon>Bradyrhizobium</taxon>
    </lineage>
</organism>
<evidence type="ECO:0000313" key="3">
    <source>
        <dbReference type="Proteomes" id="UP000468531"/>
    </source>
</evidence>
<sequence length="128" mass="13472">MANGGKRPGAGRKKGVPNKATAARERAVAASGSTPLDVMIKAMRNFEALANECVSNKKRFEYYLRAAVAVAKDAAVYVHPRVVPTGGADAGVTEVVHRVEVTGGLPIGSNPERPEGSEYSDVPPEEAR</sequence>
<accession>A0A6P1BDK1</accession>
<dbReference type="AlphaFoldDB" id="A0A6P1BDK1"/>
<keyword evidence="3" id="KW-1185">Reference proteome</keyword>
<dbReference type="EMBL" id="VKHP01000018">
    <property type="protein sequence ID" value="NEU95661.1"/>
    <property type="molecule type" value="Genomic_DNA"/>
</dbReference>
<dbReference type="Proteomes" id="UP000468531">
    <property type="component" value="Unassembled WGS sequence"/>
</dbReference>
<protein>
    <submittedName>
        <fullName evidence="2">Uncharacterized protein</fullName>
    </submittedName>
</protein>
<gene>
    <name evidence="2" type="ORF">FNJ47_07420</name>
</gene>
<feature type="region of interest" description="Disordered" evidence="1">
    <location>
        <begin position="1"/>
        <end position="28"/>
    </location>
</feature>
<proteinExistence type="predicted"/>
<feature type="region of interest" description="Disordered" evidence="1">
    <location>
        <begin position="103"/>
        <end position="128"/>
    </location>
</feature>
<dbReference type="RefSeq" id="WP_163152104.1">
    <property type="nucleotide sequence ID" value="NZ_VKHP01000018.1"/>
</dbReference>
<reference evidence="2 3" key="1">
    <citation type="journal article" date="2020" name="Arch. Microbiol.">
        <title>Bradyrhizobium uaiense sp. nov., a new highly efficient cowpea symbiont.</title>
        <authorList>
            <person name="Cabral Michel D."/>
            <person name="Azarias Guimaraes A."/>
            <person name="Martins da Costa E."/>
            <person name="Soares de Carvalho T."/>
            <person name="Balsanelli E."/>
            <person name="Willems A."/>
            <person name="Maltempi de Souza E."/>
            <person name="de Souza Moreira F.M."/>
        </authorList>
    </citation>
    <scope>NUCLEOTIDE SEQUENCE [LARGE SCALE GENOMIC DNA]</scope>
    <source>
        <strain evidence="2 3">UFLA 03-164</strain>
    </source>
</reference>
<comment type="caution">
    <text evidence="2">The sequence shown here is derived from an EMBL/GenBank/DDBJ whole genome shotgun (WGS) entry which is preliminary data.</text>
</comment>
<evidence type="ECO:0000256" key="1">
    <source>
        <dbReference type="SAM" id="MobiDB-lite"/>
    </source>
</evidence>
<evidence type="ECO:0000313" key="2">
    <source>
        <dbReference type="EMBL" id="NEU95661.1"/>
    </source>
</evidence>
<name>A0A6P1BDK1_9BRAD</name>